<dbReference type="InterPro" id="IPR001547">
    <property type="entry name" value="Glyco_hydro_5"/>
</dbReference>
<reference evidence="6 7" key="1">
    <citation type="submission" date="2023-07" db="EMBL/GenBank/DDBJ databases">
        <title>Sorghum-associated microbial communities from plants grown in Nebraska, USA.</title>
        <authorList>
            <person name="Schachtman D."/>
        </authorList>
    </citation>
    <scope>NUCLEOTIDE SEQUENCE [LARGE SCALE GENOMIC DNA]</scope>
    <source>
        <strain evidence="6 7">3773</strain>
    </source>
</reference>
<keyword evidence="1 3" id="KW-0378">Hydrolase</keyword>
<dbReference type="InterPro" id="IPR017853">
    <property type="entry name" value="GH"/>
</dbReference>
<name>A0ABU1TSE7_9FLAO</name>
<protein>
    <submittedName>
        <fullName evidence="6">Endoglucanase</fullName>
        <ecNumber evidence="6">3.2.1.4</ecNumber>
    </submittedName>
</protein>
<organism evidence="6 7">
    <name type="scientific">Flavobacterium arsenatis</name>
    <dbReference type="NCBI Taxonomy" id="1484332"/>
    <lineage>
        <taxon>Bacteria</taxon>
        <taxon>Pseudomonadati</taxon>
        <taxon>Bacteroidota</taxon>
        <taxon>Flavobacteriia</taxon>
        <taxon>Flavobacteriales</taxon>
        <taxon>Flavobacteriaceae</taxon>
        <taxon>Flavobacterium</taxon>
    </lineage>
</organism>
<dbReference type="EC" id="3.2.1.4" evidence="6"/>
<comment type="similarity">
    <text evidence="3">Belongs to the glycosyl hydrolase 5 (cellulase A) family.</text>
</comment>
<feature type="domain" description="Glycoside hydrolase family 5" evidence="5">
    <location>
        <begin position="35"/>
        <end position="278"/>
    </location>
</feature>
<feature type="signal peptide" evidence="4">
    <location>
        <begin position="1"/>
        <end position="18"/>
    </location>
</feature>
<evidence type="ECO:0000256" key="1">
    <source>
        <dbReference type="ARBA" id="ARBA00022801"/>
    </source>
</evidence>
<evidence type="ECO:0000256" key="2">
    <source>
        <dbReference type="ARBA" id="ARBA00023295"/>
    </source>
</evidence>
<evidence type="ECO:0000256" key="3">
    <source>
        <dbReference type="RuleBase" id="RU361153"/>
    </source>
</evidence>
<proteinExistence type="inferred from homology"/>
<keyword evidence="4" id="KW-0732">Signal</keyword>
<evidence type="ECO:0000256" key="4">
    <source>
        <dbReference type="SAM" id="SignalP"/>
    </source>
</evidence>
<feature type="chain" id="PRO_5047454450" evidence="4">
    <location>
        <begin position="19"/>
        <end position="319"/>
    </location>
</feature>
<evidence type="ECO:0000259" key="5">
    <source>
        <dbReference type="Pfam" id="PF00150"/>
    </source>
</evidence>
<dbReference type="Proteomes" id="UP001255185">
    <property type="component" value="Unassembled WGS sequence"/>
</dbReference>
<gene>
    <name evidence="6" type="ORF">J2X31_002798</name>
</gene>
<evidence type="ECO:0000313" key="6">
    <source>
        <dbReference type="EMBL" id="MDR6968772.1"/>
    </source>
</evidence>
<keyword evidence="7" id="KW-1185">Reference proteome</keyword>
<sequence>MKVIITLLLLFFAIASNAQFVKEHGQLRVEGTQLVDKNGEAISLRGVSFGWHNWWPQFYNKKTVKWLHKDWNVNVLRAAIGIDADENCYLKNPKHSKAKLEAVVDAAIKEDIYVIIDWHSHKIHLEEAKAFFAEMSKKYGKYPNVIYEIFNEPEKQSWEEVKAYSEIIIAEIRKNDPDNIILVGSPSWDQDVHLPAKNPIKGYKNLMYTMHFYAATHEKWLRERVDQAMADGLPIFISESAGTEATGDGKLDIKAWQEYIDWMESKKLSWITWSVSSKDETCSFLLPSASSNGNWKAKDMKESGRKTREFLRKLNKKNN</sequence>
<dbReference type="Pfam" id="PF00150">
    <property type="entry name" value="Cellulase"/>
    <property type="match status" value="1"/>
</dbReference>
<comment type="caution">
    <text evidence="6">The sequence shown here is derived from an EMBL/GenBank/DDBJ whole genome shotgun (WGS) entry which is preliminary data.</text>
</comment>
<keyword evidence="2 3" id="KW-0326">Glycosidase</keyword>
<dbReference type="RefSeq" id="WP_310027381.1">
    <property type="nucleotide sequence ID" value="NZ_JAVDVI010000013.1"/>
</dbReference>
<dbReference type="PANTHER" id="PTHR34142">
    <property type="entry name" value="ENDO-BETA-1,4-GLUCANASE A"/>
    <property type="match status" value="1"/>
</dbReference>
<evidence type="ECO:0000313" key="7">
    <source>
        <dbReference type="Proteomes" id="UP001255185"/>
    </source>
</evidence>
<dbReference type="Gene3D" id="3.20.20.80">
    <property type="entry name" value="Glycosidases"/>
    <property type="match status" value="1"/>
</dbReference>
<dbReference type="EMBL" id="JAVDVI010000013">
    <property type="protein sequence ID" value="MDR6968772.1"/>
    <property type="molecule type" value="Genomic_DNA"/>
</dbReference>
<dbReference type="PANTHER" id="PTHR34142:SF1">
    <property type="entry name" value="GLYCOSIDE HYDROLASE FAMILY 5 DOMAIN-CONTAINING PROTEIN"/>
    <property type="match status" value="1"/>
</dbReference>
<accession>A0ABU1TSE7</accession>
<dbReference type="SUPFAM" id="SSF51445">
    <property type="entry name" value="(Trans)glycosidases"/>
    <property type="match status" value="1"/>
</dbReference>
<dbReference type="GO" id="GO:0008810">
    <property type="term" value="F:cellulase activity"/>
    <property type="evidence" value="ECO:0007669"/>
    <property type="project" value="UniProtKB-EC"/>
</dbReference>